<proteinExistence type="predicted"/>
<accession>A0ACD3A5F9</accession>
<evidence type="ECO:0000313" key="2">
    <source>
        <dbReference type="Proteomes" id="UP000308600"/>
    </source>
</evidence>
<gene>
    <name evidence="1" type="ORF">BDN72DRAFT_863847</name>
</gene>
<keyword evidence="2" id="KW-1185">Reference proteome</keyword>
<protein>
    <submittedName>
        <fullName evidence="1">Uncharacterized protein</fullName>
    </submittedName>
</protein>
<dbReference type="Proteomes" id="UP000308600">
    <property type="component" value="Unassembled WGS sequence"/>
</dbReference>
<evidence type="ECO:0000313" key="1">
    <source>
        <dbReference type="EMBL" id="TFK61118.1"/>
    </source>
</evidence>
<reference evidence="1 2" key="1">
    <citation type="journal article" date="2019" name="Nat. Ecol. Evol.">
        <title>Megaphylogeny resolves global patterns of mushroom evolution.</title>
        <authorList>
            <person name="Varga T."/>
            <person name="Krizsan K."/>
            <person name="Foldi C."/>
            <person name="Dima B."/>
            <person name="Sanchez-Garcia M."/>
            <person name="Sanchez-Ramirez S."/>
            <person name="Szollosi G.J."/>
            <person name="Szarkandi J.G."/>
            <person name="Papp V."/>
            <person name="Albert L."/>
            <person name="Andreopoulos W."/>
            <person name="Angelini C."/>
            <person name="Antonin V."/>
            <person name="Barry K.W."/>
            <person name="Bougher N.L."/>
            <person name="Buchanan P."/>
            <person name="Buyck B."/>
            <person name="Bense V."/>
            <person name="Catcheside P."/>
            <person name="Chovatia M."/>
            <person name="Cooper J."/>
            <person name="Damon W."/>
            <person name="Desjardin D."/>
            <person name="Finy P."/>
            <person name="Geml J."/>
            <person name="Haridas S."/>
            <person name="Hughes K."/>
            <person name="Justo A."/>
            <person name="Karasinski D."/>
            <person name="Kautmanova I."/>
            <person name="Kiss B."/>
            <person name="Kocsube S."/>
            <person name="Kotiranta H."/>
            <person name="LaButti K.M."/>
            <person name="Lechner B.E."/>
            <person name="Liimatainen K."/>
            <person name="Lipzen A."/>
            <person name="Lukacs Z."/>
            <person name="Mihaltcheva S."/>
            <person name="Morgado L.N."/>
            <person name="Niskanen T."/>
            <person name="Noordeloos M.E."/>
            <person name="Ohm R.A."/>
            <person name="Ortiz-Santana B."/>
            <person name="Ovrebo C."/>
            <person name="Racz N."/>
            <person name="Riley R."/>
            <person name="Savchenko A."/>
            <person name="Shiryaev A."/>
            <person name="Soop K."/>
            <person name="Spirin V."/>
            <person name="Szebenyi C."/>
            <person name="Tomsovsky M."/>
            <person name="Tulloss R.E."/>
            <person name="Uehling J."/>
            <person name="Grigoriev I.V."/>
            <person name="Vagvolgyi C."/>
            <person name="Papp T."/>
            <person name="Martin F.M."/>
            <person name="Miettinen O."/>
            <person name="Hibbett D.S."/>
            <person name="Nagy L.G."/>
        </authorList>
    </citation>
    <scope>NUCLEOTIDE SEQUENCE [LARGE SCALE GENOMIC DNA]</scope>
    <source>
        <strain evidence="1 2">NL-1719</strain>
    </source>
</reference>
<organism evidence="1 2">
    <name type="scientific">Pluteus cervinus</name>
    <dbReference type="NCBI Taxonomy" id="181527"/>
    <lineage>
        <taxon>Eukaryota</taxon>
        <taxon>Fungi</taxon>
        <taxon>Dikarya</taxon>
        <taxon>Basidiomycota</taxon>
        <taxon>Agaricomycotina</taxon>
        <taxon>Agaricomycetes</taxon>
        <taxon>Agaricomycetidae</taxon>
        <taxon>Agaricales</taxon>
        <taxon>Pluteineae</taxon>
        <taxon>Pluteaceae</taxon>
        <taxon>Pluteus</taxon>
    </lineage>
</organism>
<dbReference type="EMBL" id="ML208693">
    <property type="protein sequence ID" value="TFK61118.1"/>
    <property type="molecule type" value="Genomic_DNA"/>
</dbReference>
<name>A0ACD3A5F9_9AGAR</name>
<sequence>MAKIHLQPDEENAFEATARLGGARNFEWKEFDKLRATRQVPRKAGMALIMKDGVRASIRHATLHQDSNLAAPKDCRRHRSYQCHNLMGIIHAKGHDSLVRPSQGDVPFGGAVSDDRGTKMHRVVKAVCEVEHMVKATCYAMGGVPKKKGYVQRRSIDAEIRPGGQQSRNGTNNSKGEGIGAGNCQKDFIYLSLLGSEWSLTHQGSRMGQGMKIKRNQLVADGSNDQALAPVHTEQKQPPRRPPKMESSKCKLKTFAVTTSDSEAKNEGVPLQLANDTAVPIYDRRKRMRGVPSQRYEWGVSALDRLGVLRGKRWAGWEAGWDFGL</sequence>